<dbReference type="Proteomes" id="UP000614601">
    <property type="component" value="Unassembled WGS sequence"/>
</dbReference>
<comment type="caution">
    <text evidence="6">The sequence shown here is derived from an EMBL/GenBank/DDBJ whole genome shotgun (WGS) entry which is preliminary data.</text>
</comment>
<dbReference type="PANTHER" id="PTHR10426">
    <property type="entry name" value="STRICTOSIDINE SYNTHASE-RELATED"/>
    <property type="match status" value="1"/>
</dbReference>
<dbReference type="InterPro" id="IPR011042">
    <property type="entry name" value="6-blade_b-propeller_TolB-like"/>
</dbReference>
<feature type="transmembrane region" description="Helical" evidence="4">
    <location>
        <begin position="6"/>
        <end position="24"/>
    </location>
</feature>
<proteinExistence type="inferred from homology"/>
<dbReference type="Pfam" id="PF20067">
    <property type="entry name" value="SSL_N"/>
    <property type="match status" value="1"/>
</dbReference>
<dbReference type="OrthoDB" id="5307922at2759"/>
<organism evidence="6 7">
    <name type="scientific">Bursaphelenchus okinawaensis</name>
    <dbReference type="NCBI Taxonomy" id="465554"/>
    <lineage>
        <taxon>Eukaryota</taxon>
        <taxon>Metazoa</taxon>
        <taxon>Ecdysozoa</taxon>
        <taxon>Nematoda</taxon>
        <taxon>Chromadorea</taxon>
        <taxon>Rhabditida</taxon>
        <taxon>Tylenchina</taxon>
        <taxon>Tylenchomorpha</taxon>
        <taxon>Aphelenchoidea</taxon>
        <taxon>Aphelenchoididae</taxon>
        <taxon>Bursaphelenchus</taxon>
    </lineage>
</organism>
<comment type="similarity">
    <text evidence="1">Belongs to the strictosidine synthase family.</text>
</comment>
<dbReference type="EMBL" id="CAJFDH010000002">
    <property type="protein sequence ID" value="CAD5210373.1"/>
    <property type="molecule type" value="Genomic_DNA"/>
</dbReference>
<sequence length="381" mass="41993">MGSCNYIFAGLVATSAILLLSFDIDFQAHHFKFASPPEFTGPLTPNTALQNANLILKGKILGPESILVEGNTLYTGTWDGKVLQIVNGEIKKIIYLNHPLSTCATYDTEPVCGRPLGIRRLNKDLLVVADSYYGIYTVNVVKGESKLIFSSKTVIGGYASKFLNDLDVIDEDTLIITDSSTKYGRRQFFHVVLANAPDGRIIEVKVSTGKAKVLVYGLRFPNGVQLHPSKDSVIVSECTMARLLRLYIKGEKAGEVEVFADNLPGLPDNIRLSKQGTFYVGLANPRKPGQLNFLDLIGPYPWIRSVVMGVVPERTLVTLFGKIHAHYGLVVELNQKGEIINSYHDPEGKVVADVSQVSDDDKYLYLGSFRAPFIAQVPKRK</sequence>
<evidence type="ECO:0000313" key="6">
    <source>
        <dbReference type="EMBL" id="CAD5210373.1"/>
    </source>
</evidence>
<dbReference type="GO" id="GO:0012505">
    <property type="term" value="C:endomembrane system"/>
    <property type="evidence" value="ECO:0007669"/>
    <property type="project" value="TreeGrafter"/>
</dbReference>
<dbReference type="PANTHER" id="PTHR10426:SF88">
    <property type="entry name" value="ADIPOCYTE PLASMA MEMBRANE-ASSOCIATED PROTEIN HEMOMUCIN-RELATED"/>
    <property type="match status" value="1"/>
</dbReference>
<evidence type="ECO:0000256" key="1">
    <source>
        <dbReference type="ARBA" id="ARBA00009191"/>
    </source>
</evidence>
<feature type="domain" description="Strictosidine synthase conserved region" evidence="5">
    <location>
        <begin position="164"/>
        <end position="251"/>
    </location>
</feature>
<evidence type="ECO:0000313" key="7">
    <source>
        <dbReference type="Proteomes" id="UP000614601"/>
    </source>
</evidence>
<keyword evidence="4" id="KW-0472">Membrane</keyword>
<name>A0A811K3V5_9BILA</name>
<evidence type="ECO:0000256" key="4">
    <source>
        <dbReference type="SAM" id="Phobius"/>
    </source>
</evidence>
<dbReference type="AlphaFoldDB" id="A0A811K3V5"/>
<accession>A0A811K3V5</accession>
<keyword evidence="4" id="KW-0812">Transmembrane</keyword>
<dbReference type="Gene3D" id="2.120.10.30">
    <property type="entry name" value="TolB, C-terminal domain"/>
    <property type="match status" value="1"/>
</dbReference>
<evidence type="ECO:0000259" key="5">
    <source>
        <dbReference type="Pfam" id="PF03088"/>
    </source>
</evidence>
<keyword evidence="4" id="KW-1133">Transmembrane helix</keyword>
<dbReference type="Pfam" id="PF03088">
    <property type="entry name" value="Str_synth"/>
    <property type="match status" value="1"/>
</dbReference>
<dbReference type="EMBL" id="CAJFCW020000002">
    <property type="protein sequence ID" value="CAG9091209.1"/>
    <property type="molecule type" value="Genomic_DNA"/>
</dbReference>
<reference evidence="6" key="1">
    <citation type="submission" date="2020-09" db="EMBL/GenBank/DDBJ databases">
        <authorList>
            <person name="Kikuchi T."/>
        </authorList>
    </citation>
    <scope>NUCLEOTIDE SEQUENCE</scope>
    <source>
        <strain evidence="6">SH1</strain>
    </source>
</reference>
<keyword evidence="7" id="KW-1185">Reference proteome</keyword>
<dbReference type="Proteomes" id="UP000783686">
    <property type="component" value="Unassembled WGS sequence"/>
</dbReference>
<evidence type="ECO:0000256" key="3">
    <source>
        <dbReference type="ARBA" id="ARBA00023180"/>
    </source>
</evidence>
<keyword evidence="3" id="KW-0325">Glycoprotein</keyword>
<gene>
    <name evidence="6" type="ORF">BOKJ2_LOCUS3155</name>
</gene>
<protein>
    <recommendedName>
        <fullName evidence="5">Strictosidine synthase conserved region domain-containing protein</fullName>
    </recommendedName>
</protein>
<dbReference type="GO" id="GO:0016787">
    <property type="term" value="F:hydrolase activity"/>
    <property type="evidence" value="ECO:0007669"/>
    <property type="project" value="TreeGrafter"/>
</dbReference>
<keyword evidence="2" id="KW-0597">Phosphoprotein</keyword>
<dbReference type="InterPro" id="IPR018119">
    <property type="entry name" value="Strictosidine_synth_cons-reg"/>
</dbReference>
<evidence type="ECO:0000256" key="2">
    <source>
        <dbReference type="ARBA" id="ARBA00022553"/>
    </source>
</evidence>
<dbReference type="SUPFAM" id="SSF63829">
    <property type="entry name" value="Calcium-dependent phosphotriesterase"/>
    <property type="match status" value="1"/>
</dbReference>